<dbReference type="RefSeq" id="XP_017999656.1">
    <property type="nucleotide sequence ID" value="XM_018143416.1"/>
</dbReference>
<feature type="region of interest" description="Disordered" evidence="1">
    <location>
        <begin position="1"/>
        <end position="27"/>
    </location>
</feature>
<evidence type="ECO:0000313" key="3">
    <source>
        <dbReference type="Proteomes" id="UP000038010"/>
    </source>
</evidence>
<dbReference type="AlphaFoldDB" id="A0A0N1H3P7"/>
<feature type="compositionally biased region" description="Polar residues" evidence="1">
    <location>
        <begin position="70"/>
        <end position="81"/>
    </location>
</feature>
<dbReference type="VEuPathDB" id="FungiDB:AB675_3370"/>
<dbReference type="OrthoDB" id="5398685at2759"/>
<organism evidence="2 3">
    <name type="scientific">Cyphellophora attinorum</name>
    <dbReference type="NCBI Taxonomy" id="1664694"/>
    <lineage>
        <taxon>Eukaryota</taxon>
        <taxon>Fungi</taxon>
        <taxon>Dikarya</taxon>
        <taxon>Ascomycota</taxon>
        <taxon>Pezizomycotina</taxon>
        <taxon>Eurotiomycetes</taxon>
        <taxon>Chaetothyriomycetidae</taxon>
        <taxon>Chaetothyriales</taxon>
        <taxon>Cyphellophoraceae</taxon>
        <taxon>Cyphellophora</taxon>
    </lineage>
</organism>
<keyword evidence="3" id="KW-1185">Reference proteome</keyword>
<dbReference type="GeneID" id="28735296"/>
<feature type="compositionally biased region" description="Polar residues" evidence="1">
    <location>
        <begin position="15"/>
        <end position="27"/>
    </location>
</feature>
<comment type="caution">
    <text evidence="2">The sequence shown here is derived from an EMBL/GenBank/DDBJ whole genome shotgun (WGS) entry which is preliminary data.</text>
</comment>
<evidence type="ECO:0000256" key="1">
    <source>
        <dbReference type="SAM" id="MobiDB-lite"/>
    </source>
</evidence>
<dbReference type="EMBL" id="LFJN01000014">
    <property type="protein sequence ID" value="KPI39693.1"/>
    <property type="molecule type" value="Genomic_DNA"/>
</dbReference>
<sequence length="92" mass="9935">MAPGKSVPDQDNVAREQNSGEQNPQRINSELAQAFQELARGEQQATALEGRLTEIEGRIEQLLASVEQNARENTATVSGSDPSAKAESKPMQ</sequence>
<name>A0A0N1H3P7_9EURO</name>
<protein>
    <submittedName>
        <fullName evidence="2">Uncharacterized protein</fullName>
    </submittedName>
</protein>
<dbReference type="Proteomes" id="UP000038010">
    <property type="component" value="Unassembled WGS sequence"/>
</dbReference>
<gene>
    <name evidence="2" type="ORF">AB675_3370</name>
</gene>
<evidence type="ECO:0000313" key="2">
    <source>
        <dbReference type="EMBL" id="KPI39693.1"/>
    </source>
</evidence>
<reference evidence="2 3" key="1">
    <citation type="submission" date="2015-06" db="EMBL/GenBank/DDBJ databases">
        <title>Draft genome of the ant-associated black yeast Phialophora attae CBS 131958.</title>
        <authorList>
            <person name="Moreno L.F."/>
            <person name="Stielow B.J."/>
            <person name="de Hoog S."/>
            <person name="Vicente V.A."/>
            <person name="Weiss V.A."/>
            <person name="de Vries M."/>
            <person name="Cruz L.M."/>
            <person name="Souza E.M."/>
        </authorList>
    </citation>
    <scope>NUCLEOTIDE SEQUENCE [LARGE SCALE GENOMIC DNA]</scope>
    <source>
        <strain evidence="2 3">CBS 131958</strain>
    </source>
</reference>
<proteinExistence type="predicted"/>
<accession>A0A0N1H3P7</accession>
<feature type="region of interest" description="Disordered" evidence="1">
    <location>
        <begin position="70"/>
        <end position="92"/>
    </location>
</feature>